<proteinExistence type="predicted"/>
<dbReference type="SUPFAM" id="SSF52172">
    <property type="entry name" value="CheY-like"/>
    <property type="match status" value="1"/>
</dbReference>
<sequence length="222" mass="25166">MIYVLEDDESILNLLKYTLSSSGYECEGFALPSLFLSRVEEKKPDLVLLDIMLPEMNGVDVLKTIRKKRSFDDVRIIMLTAKSAEYDIVKALDEGADDYITKPFGMMELLARVKSALRRKENRTSLLSSGAVTIDDKAHLVTVNGSPVSLTLKEYETLKFLMENEGICMSREKILSTVWGYSFDGENRTVDVHIRRIREKLKNEGKLIHTISGVGYKFDATK</sequence>
<dbReference type="InterPro" id="IPR016032">
    <property type="entry name" value="Sig_transdc_resp-reg_C-effctor"/>
</dbReference>
<dbReference type="InterPro" id="IPR001789">
    <property type="entry name" value="Sig_transdc_resp-reg_receiver"/>
</dbReference>
<dbReference type="EMBL" id="DXHU01000023">
    <property type="protein sequence ID" value="HIV99304.1"/>
    <property type="molecule type" value="Genomic_DNA"/>
</dbReference>
<feature type="DNA-binding region" description="OmpR/PhoB-type" evidence="9">
    <location>
        <begin position="124"/>
        <end position="220"/>
    </location>
</feature>
<dbReference type="SMART" id="SM00448">
    <property type="entry name" value="REC"/>
    <property type="match status" value="1"/>
</dbReference>
<evidence type="ECO:0000259" key="11">
    <source>
        <dbReference type="PROSITE" id="PS51755"/>
    </source>
</evidence>
<dbReference type="FunFam" id="1.10.10.10:FF:000018">
    <property type="entry name" value="DNA-binding response regulator ResD"/>
    <property type="match status" value="1"/>
</dbReference>
<evidence type="ECO:0000259" key="10">
    <source>
        <dbReference type="PROSITE" id="PS50110"/>
    </source>
</evidence>
<protein>
    <recommendedName>
        <fullName evidence="1">Phosphate regulon transcriptional regulatory protein PhoB</fullName>
    </recommendedName>
</protein>
<dbReference type="PANTHER" id="PTHR48111:SF21">
    <property type="entry name" value="DNA-BINDING DUAL MASTER TRANSCRIPTIONAL REGULATOR RPAA"/>
    <property type="match status" value="1"/>
</dbReference>
<comment type="function">
    <text evidence="7">This protein is a positive regulator for the phosphate regulon. Transcription of this operon is positively regulated by PhoB and PhoR when phosphate is limited.</text>
</comment>
<evidence type="ECO:0000256" key="4">
    <source>
        <dbReference type="ARBA" id="ARBA00023015"/>
    </source>
</evidence>
<dbReference type="CDD" id="cd00383">
    <property type="entry name" value="trans_reg_C"/>
    <property type="match status" value="1"/>
</dbReference>
<dbReference type="Gene3D" id="6.10.250.690">
    <property type="match status" value="1"/>
</dbReference>
<reference evidence="12" key="1">
    <citation type="journal article" date="2021" name="PeerJ">
        <title>Extensive microbial diversity within the chicken gut microbiome revealed by metagenomics and culture.</title>
        <authorList>
            <person name="Gilroy R."/>
            <person name="Ravi A."/>
            <person name="Getino M."/>
            <person name="Pursley I."/>
            <person name="Horton D.L."/>
            <person name="Alikhan N.F."/>
            <person name="Baker D."/>
            <person name="Gharbi K."/>
            <person name="Hall N."/>
            <person name="Watson M."/>
            <person name="Adriaenssens E.M."/>
            <person name="Foster-Nyarko E."/>
            <person name="Jarju S."/>
            <person name="Secka A."/>
            <person name="Antonio M."/>
            <person name="Oren A."/>
            <person name="Chaudhuri R.R."/>
            <person name="La Ragione R."/>
            <person name="Hildebrand F."/>
            <person name="Pallen M.J."/>
        </authorList>
    </citation>
    <scope>NUCLEOTIDE SEQUENCE</scope>
    <source>
        <strain evidence="12">Gambia11-129</strain>
    </source>
</reference>
<evidence type="ECO:0000256" key="7">
    <source>
        <dbReference type="ARBA" id="ARBA00024735"/>
    </source>
</evidence>
<dbReference type="Gene3D" id="3.40.50.2300">
    <property type="match status" value="1"/>
</dbReference>
<evidence type="ECO:0000256" key="8">
    <source>
        <dbReference type="PROSITE-ProRule" id="PRU00169"/>
    </source>
</evidence>
<feature type="domain" description="Response regulatory" evidence="10">
    <location>
        <begin position="1"/>
        <end position="117"/>
    </location>
</feature>
<dbReference type="PROSITE" id="PS51755">
    <property type="entry name" value="OMPR_PHOB"/>
    <property type="match status" value="1"/>
</dbReference>
<dbReference type="GO" id="GO:0032993">
    <property type="term" value="C:protein-DNA complex"/>
    <property type="evidence" value="ECO:0007669"/>
    <property type="project" value="TreeGrafter"/>
</dbReference>
<dbReference type="SMART" id="SM00862">
    <property type="entry name" value="Trans_reg_C"/>
    <property type="match status" value="1"/>
</dbReference>
<dbReference type="Proteomes" id="UP000823936">
    <property type="component" value="Unassembled WGS sequence"/>
</dbReference>
<dbReference type="PROSITE" id="PS50110">
    <property type="entry name" value="RESPONSE_REGULATORY"/>
    <property type="match status" value="1"/>
</dbReference>
<dbReference type="PANTHER" id="PTHR48111">
    <property type="entry name" value="REGULATOR OF RPOS"/>
    <property type="match status" value="1"/>
</dbReference>
<dbReference type="GO" id="GO:0000976">
    <property type="term" value="F:transcription cis-regulatory region binding"/>
    <property type="evidence" value="ECO:0007669"/>
    <property type="project" value="TreeGrafter"/>
</dbReference>
<evidence type="ECO:0000256" key="1">
    <source>
        <dbReference type="ARBA" id="ARBA00013332"/>
    </source>
</evidence>
<dbReference type="InterPro" id="IPR011006">
    <property type="entry name" value="CheY-like_superfamily"/>
</dbReference>
<dbReference type="SUPFAM" id="SSF46894">
    <property type="entry name" value="C-terminal effector domain of the bipartite response regulators"/>
    <property type="match status" value="1"/>
</dbReference>
<feature type="domain" description="OmpR/PhoB-type" evidence="11">
    <location>
        <begin position="124"/>
        <end position="220"/>
    </location>
</feature>
<dbReference type="GO" id="GO:0006355">
    <property type="term" value="P:regulation of DNA-templated transcription"/>
    <property type="evidence" value="ECO:0007669"/>
    <property type="project" value="InterPro"/>
</dbReference>
<keyword evidence="6" id="KW-0804">Transcription</keyword>
<dbReference type="InterPro" id="IPR039420">
    <property type="entry name" value="WalR-like"/>
</dbReference>
<keyword evidence="5 9" id="KW-0238">DNA-binding</keyword>
<evidence type="ECO:0000256" key="5">
    <source>
        <dbReference type="ARBA" id="ARBA00023125"/>
    </source>
</evidence>
<keyword evidence="2 8" id="KW-0597">Phosphoprotein</keyword>
<dbReference type="AlphaFoldDB" id="A0A9D1PTI5"/>
<gene>
    <name evidence="12" type="ORF">IAB12_05975</name>
</gene>
<dbReference type="GO" id="GO:0000156">
    <property type="term" value="F:phosphorelay response regulator activity"/>
    <property type="evidence" value="ECO:0007669"/>
    <property type="project" value="TreeGrafter"/>
</dbReference>
<feature type="modified residue" description="4-aspartylphosphate" evidence="8">
    <location>
        <position position="50"/>
    </location>
</feature>
<evidence type="ECO:0000256" key="2">
    <source>
        <dbReference type="ARBA" id="ARBA00022553"/>
    </source>
</evidence>
<dbReference type="InterPro" id="IPR001867">
    <property type="entry name" value="OmpR/PhoB-type_DNA-bd"/>
</dbReference>
<keyword evidence="4" id="KW-0805">Transcription regulation</keyword>
<evidence type="ECO:0000256" key="3">
    <source>
        <dbReference type="ARBA" id="ARBA00023012"/>
    </source>
</evidence>
<reference evidence="12" key="2">
    <citation type="submission" date="2021-04" db="EMBL/GenBank/DDBJ databases">
        <authorList>
            <person name="Gilroy R."/>
        </authorList>
    </citation>
    <scope>NUCLEOTIDE SEQUENCE</scope>
    <source>
        <strain evidence="12">Gambia11-129</strain>
    </source>
</reference>
<organism evidence="12 13">
    <name type="scientific">Candidatus Ornithospirochaeta avicola</name>
    <dbReference type="NCBI Taxonomy" id="2840896"/>
    <lineage>
        <taxon>Bacteria</taxon>
        <taxon>Pseudomonadati</taxon>
        <taxon>Spirochaetota</taxon>
        <taxon>Spirochaetia</taxon>
        <taxon>Spirochaetales</taxon>
        <taxon>Spirochaetaceae</taxon>
        <taxon>Spirochaetaceae incertae sedis</taxon>
        <taxon>Candidatus Ornithospirochaeta</taxon>
    </lineage>
</organism>
<dbReference type="GO" id="GO:0005829">
    <property type="term" value="C:cytosol"/>
    <property type="evidence" value="ECO:0007669"/>
    <property type="project" value="TreeGrafter"/>
</dbReference>
<evidence type="ECO:0000256" key="9">
    <source>
        <dbReference type="PROSITE-ProRule" id="PRU01091"/>
    </source>
</evidence>
<evidence type="ECO:0000256" key="6">
    <source>
        <dbReference type="ARBA" id="ARBA00023163"/>
    </source>
</evidence>
<dbReference type="Gene3D" id="1.10.10.10">
    <property type="entry name" value="Winged helix-like DNA-binding domain superfamily/Winged helix DNA-binding domain"/>
    <property type="match status" value="1"/>
</dbReference>
<comment type="caution">
    <text evidence="12">The sequence shown here is derived from an EMBL/GenBank/DDBJ whole genome shotgun (WGS) entry which is preliminary data.</text>
</comment>
<dbReference type="Pfam" id="PF00486">
    <property type="entry name" value="Trans_reg_C"/>
    <property type="match status" value="1"/>
</dbReference>
<dbReference type="Pfam" id="PF00072">
    <property type="entry name" value="Response_reg"/>
    <property type="match status" value="1"/>
</dbReference>
<accession>A0A9D1PTI5</accession>
<name>A0A9D1PTI5_9SPIO</name>
<keyword evidence="3" id="KW-0902">Two-component regulatory system</keyword>
<dbReference type="InterPro" id="IPR036388">
    <property type="entry name" value="WH-like_DNA-bd_sf"/>
</dbReference>
<evidence type="ECO:0000313" key="13">
    <source>
        <dbReference type="Proteomes" id="UP000823936"/>
    </source>
</evidence>
<evidence type="ECO:0000313" key="12">
    <source>
        <dbReference type="EMBL" id="HIV99304.1"/>
    </source>
</evidence>